<dbReference type="AlphaFoldDB" id="A0AAN6X1X5"/>
<feature type="compositionally biased region" description="Basic and acidic residues" evidence="2">
    <location>
        <begin position="252"/>
        <end position="267"/>
    </location>
</feature>
<accession>A0AAN6X1X5</accession>
<evidence type="ECO:0000256" key="1">
    <source>
        <dbReference type="ARBA" id="ARBA00008306"/>
    </source>
</evidence>
<feature type="region of interest" description="Disordered" evidence="2">
    <location>
        <begin position="99"/>
        <end position="161"/>
    </location>
</feature>
<dbReference type="PANTHER" id="PTHR16255">
    <property type="entry name" value="REQUIRED FOR MEIOTIC NUCLEAR DIVISION PROTEIN 1 HOMOLOG"/>
    <property type="match status" value="1"/>
</dbReference>
<feature type="region of interest" description="Disordered" evidence="2">
    <location>
        <begin position="67"/>
        <end position="86"/>
    </location>
</feature>
<evidence type="ECO:0000259" key="4">
    <source>
        <dbReference type="Pfam" id="PF02582"/>
    </source>
</evidence>
<feature type="compositionally biased region" description="Polar residues" evidence="2">
    <location>
        <begin position="33"/>
        <end position="43"/>
    </location>
</feature>
<keyword evidence="6" id="KW-1185">Reference proteome</keyword>
<keyword evidence="3" id="KW-0812">Transmembrane</keyword>
<comment type="caution">
    <text evidence="5">The sequence shown here is derived from an EMBL/GenBank/DDBJ whole genome shotgun (WGS) entry which is preliminary data.</text>
</comment>
<organism evidence="5 6">
    <name type="scientific">Podospora australis</name>
    <dbReference type="NCBI Taxonomy" id="1536484"/>
    <lineage>
        <taxon>Eukaryota</taxon>
        <taxon>Fungi</taxon>
        <taxon>Dikarya</taxon>
        <taxon>Ascomycota</taxon>
        <taxon>Pezizomycotina</taxon>
        <taxon>Sordariomycetes</taxon>
        <taxon>Sordariomycetidae</taxon>
        <taxon>Sordariales</taxon>
        <taxon>Podosporaceae</taxon>
        <taxon>Podospora</taxon>
    </lineage>
</organism>
<dbReference type="PANTHER" id="PTHR16255:SF15">
    <property type="entry name" value="SPORULATION PROTEIN RMD1"/>
    <property type="match status" value="1"/>
</dbReference>
<gene>
    <name evidence="5" type="ORF">QBC35DRAFT_425213</name>
</gene>
<dbReference type="EMBL" id="MU864356">
    <property type="protein sequence ID" value="KAK4192116.1"/>
    <property type="molecule type" value="Genomic_DNA"/>
</dbReference>
<protein>
    <submittedName>
        <fullName evidence="5">Sad1-interacting factor 2</fullName>
    </submittedName>
</protein>
<dbReference type="Pfam" id="PF02582">
    <property type="entry name" value="DUF155"/>
    <property type="match status" value="1"/>
</dbReference>
<proteinExistence type="inferred from homology"/>
<feature type="transmembrane region" description="Helical" evidence="3">
    <location>
        <begin position="532"/>
        <end position="555"/>
    </location>
</feature>
<reference evidence="5" key="2">
    <citation type="submission" date="2023-05" db="EMBL/GenBank/DDBJ databases">
        <authorList>
            <consortium name="Lawrence Berkeley National Laboratory"/>
            <person name="Steindorff A."/>
            <person name="Hensen N."/>
            <person name="Bonometti L."/>
            <person name="Westerberg I."/>
            <person name="Brannstrom I.O."/>
            <person name="Guillou S."/>
            <person name="Cros-Aarteil S."/>
            <person name="Calhoun S."/>
            <person name="Haridas S."/>
            <person name="Kuo A."/>
            <person name="Mondo S."/>
            <person name="Pangilinan J."/>
            <person name="Riley R."/>
            <person name="Labutti K."/>
            <person name="Andreopoulos B."/>
            <person name="Lipzen A."/>
            <person name="Chen C."/>
            <person name="Yanf M."/>
            <person name="Daum C."/>
            <person name="Ng V."/>
            <person name="Clum A."/>
            <person name="Ohm R."/>
            <person name="Martin F."/>
            <person name="Silar P."/>
            <person name="Natvig D."/>
            <person name="Lalanne C."/>
            <person name="Gautier V."/>
            <person name="Ament-Velasquez S.L."/>
            <person name="Kruys A."/>
            <person name="Hutchinson M.I."/>
            <person name="Powell A.J."/>
            <person name="Barry K."/>
            <person name="Miller A.N."/>
            <person name="Grigoriev I.V."/>
            <person name="Debuchy R."/>
            <person name="Gladieux P."/>
            <person name="Thoren M.H."/>
            <person name="Johannesson H."/>
        </authorList>
    </citation>
    <scope>NUCLEOTIDE SEQUENCE</scope>
    <source>
        <strain evidence="5">PSN309</strain>
    </source>
</reference>
<feature type="region of interest" description="Disordered" evidence="2">
    <location>
        <begin position="1"/>
        <end position="59"/>
    </location>
</feature>
<evidence type="ECO:0000313" key="6">
    <source>
        <dbReference type="Proteomes" id="UP001302126"/>
    </source>
</evidence>
<dbReference type="Proteomes" id="UP001302126">
    <property type="component" value="Unassembled WGS sequence"/>
</dbReference>
<feature type="compositionally biased region" description="Polar residues" evidence="2">
    <location>
        <begin position="239"/>
        <end position="251"/>
    </location>
</feature>
<feature type="region of interest" description="Disordered" evidence="2">
    <location>
        <begin position="239"/>
        <end position="267"/>
    </location>
</feature>
<feature type="domain" description="DUF155" evidence="4">
    <location>
        <begin position="333"/>
        <end position="504"/>
    </location>
</feature>
<keyword evidence="3" id="KW-0472">Membrane</keyword>
<dbReference type="InterPro" id="IPR003734">
    <property type="entry name" value="DUF155"/>
</dbReference>
<evidence type="ECO:0000313" key="5">
    <source>
        <dbReference type="EMBL" id="KAK4192116.1"/>
    </source>
</evidence>
<feature type="compositionally biased region" description="Acidic residues" evidence="2">
    <location>
        <begin position="147"/>
        <end position="157"/>
    </location>
</feature>
<dbReference type="InterPro" id="IPR051624">
    <property type="entry name" value="RMD1/Sad1-interacting"/>
</dbReference>
<comment type="similarity">
    <text evidence="1">Belongs to the RMD1/sif2 family.</text>
</comment>
<dbReference type="GO" id="GO:0005739">
    <property type="term" value="C:mitochondrion"/>
    <property type="evidence" value="ECO:0007669"/>
    <property type="project" value="UniProtKB-ARBA"/>
</dbReference>
<keyword evidence="3" id="KW-1133">Transmembrane helix</keyword>
<evidence type="ECO:0000256" key="3">
    <source>
        <dbReference type="SAM" id="Phobius"/>
    </source>
</evidence>
<feature type="compositionally biased region" description="Polar residues" evidence="2">
    <location>
        <begin position="1"/>
        <end position="19"/>
    </location>
</feature>
<reference evidence="5" key="1">
    <citation type="journal article" date="2023" name="Mol. Phylogenet. Evol.">
        <title>Genome-scale phylogeny and comparative genomics of the fungal order Sordariales.</title>
        <authorList>
            <person name="Hensen N."/>
            <person name="Bonometti L."/>
            <person name="Westerberg I."/>
            <person name="Brannstrom I.O."/>
            <person name="Guillou S."/>
            <person name="Cros-Aarteil S."/>
            <person name="Calhoun S."/>
            <person name="Haridas S."/>
            <person name="Kuo A."/>
            <person name="Mondo S."/>
            <person name="Pangilinan J."/>
            <person name="Riley R."/>
            <person name="LaButti K."/>
            <person name="Andreopoulos B."/>
            <person name="Lipzen A."/>
            <person name="Chen C."/>
            <person name="Yan M."/>
            <person name="Daum C."/>
            <person name="Ng V."/>
            <person name="Clum A."/>
            <person name="Steindorff A."/>
            <person name="Ohm R.A."/>
            <person name="Martin F."/>
            <person name="Silar P."/>
            <person name="Natvig D.O."/>
            <person name="Lalanne C."/>
            <person name="Gautier V."/>
            <person name="Ament-Velasquez S.L."/>
            <person name="Kruys A."/>
            <person name="Hutchinson M.I."/>
            <person name="Powell A.J."/>
            <person name="Barry K."/>
            <person name="Miller A.N."/>
            <person name="Grigoriev I.V."/>
            <person name="Debuchy R."/>
            <person name="Gladieux P."/>
            <person name="Hiltunen Thoren M."/>
            <person name="Johannesson H."/>
        </authorList>
    </citation>
    <scope>NUCLEOTIDE SEQUENCE</scope>
    <source>
        <strain evidence="5">PSN309</strain>
    </source>
</reference>
<evidence type="ECO:0000256" key="2">
    <source>
        <dbReference type="SAM" id="MobiDB-lite"/>
    </source>
</evidence>
<sequence>MASGTVTEHTPLLPTTESPVSPVDSARPLRPQRTVTFNPNPVSKTIEPEQNKASTPHRLNLTNTQNHHAYHQPLPSPSAISTGGLGGGPPMLSAVAGKLRRRNSHGSGPPGGGGLPFTATGGAHLPKIGPQRSTKNAQKLKLLPNPEPEEESIDEESGREVYSQYTRIKDPTARRDAARLGKADRDRLPRVTAYCTASKYQLNELMRFLKGRGKVRGANPKLIDECIYSPYSYSSKQVENSRQESVLQVHSQPERRHSTGEVDQLHHHQDDLIDLRSSAAAIDEVNPYSNNSGMANSSTSSLHETTLVGGDENAIISTDDLVDFDIQVHTPEVFLFEYGVVVIWGMSAAQEQKFLKEITKFEVEKLAPDDVETEKFNFYYTHEYQARIYNDFITLRDKNNYMTKLAISHALAQSVKTSLFEELIASTIDTCKDIPTQLALTGKIALSRSQINMQIGDLFILRISIHLNGSVLDTPELFWVEPQLEPVYQAVRSYLEMDQRVSLLTERLDVIADLLAVLKDQLSHGHGEKLEWIVIVLIAAEILVALVNILVDLYVGVD</sequence>
<name>A0AAN6X1X5_9PEZI</name>